<evidence type="ECO:0000313" key="1">
    <source>
        <dbReference type="EMBL" id="SVE22616.1"/>
    </source>
</evidence>
<gene>
    <name evidence="1" type="ORF">METZ01_LOCUS475470</name>
</gene>
<name>A0A383BQU6_9ZZZZ</name>
<dbReference type="AlphaFoldDB" id="A0A383BQU6"/>
<proteinExistence type="predicted"/>
<sequence>MASIFGFEITRKKKQGKSFAAPESSDDGAVNVATGNAVAQYID</sequence>
<feature type="non-terminal residue" evidence="1">
    <location>
        <position position="43"/>
    </location>
</feature>
<organism evidence="1">
    <name type="scientific">marine metagenome</name>
    <dbReference type="NCBI Taxonomy" id="408172"/>
    <lineage>
        <taxon>unclassified sequences</taxon>
        <taxon>metagenomes</taxon>
        <taxon>ecological metagenomes</taxon>
    </lineage>
</organism>
<reference evidence="1" key="1">
    <citation type="submission" date="2018-05" db="EMBL/GenBank/DDBJ databases">
        <authorList>
            <person name="Lanie J.A."/>
            <person name="Ng W.-L."/>
            <person name="Kazmierczak K.M."/>
            <person name="Andrzejewski T.M."/>
            <person name="Davidsen T.M."/>
            <person name="Wayne K.J."/>
            <person name="Tettelin H."/>
            <person name="Glass J.I."/>
            <person name="Rusch D."/>
            <person name="Podicherti R."/>
            <person name="Tsui H.-C.T."/>
            <person name="Winkler M.E."/>
        </authorList>
    </citation>
    <scope>NUCLEOTIDE SEQUENCE</scope>
</reference>
<protein>
    <submittedName>
        <fullName evidence="1">Uncharacterized protein</fullName>
    </submittedName>
</protein>
<dbReference type="EMBL" id="UINC01202688">
    <property type="protein sequence ID" value="SVE22616.1"/>
    <property type="molecule type" value="Genomic_DNA"/>
</dbReference>
<accession>A0A383BQU6</accession>